<dbReference type="InterPro" id="IPR029044">
    <property type="entry name" value="Nucleotide-diphossugar_trans"/>
</dbReference>
<gene>
    <name evidence="2" type="ORF">ACFSUC_05285</name>
</gene>
<evidence type="ECO:0000313" key="2">
    <source>
        <dbReference type="EMBL" id="MFD2671020.1"/>
    </source>
</evidence>
<dbReference type="Gene3D" id="3.90.550.10">
    <property type="entry name" value="Spore Coat Polysaccharide Biosynthesis Protein SpsA, Chain A"/>
    <property type="match status" value="1"/>
</dbReference>
<sequence>MLTGMILAGGRVENSEHVSTESFKASKMKQCIESHLYAMKEVCSEVIVVTDYPQHLLRCFGSSVRIITDFYSHKGPLTAMHAGFSLAKQPLLWVVGYEEEPLHPQAVQRLLEMQKNQHLDAVLPIQKGKVRPLNALYQKKHIDKMITLLEGGIQQVEEYLYFLQTATLEVDQVKPLEYVMEPNGIQAEENVGSK</sequence>
<accession>A0ABW5R7H3</accession>
<dbReference type="SUPFAM" id="SSF53448">
    <property type="entry name" value="Nucleotide-diphospho-sugar transferases"/>
    <property type="match status" value="1"/>
</dbReference>
<evidence type="ECO:0000313" key="3">
    <source>
        <dbReference type="Proteomes" id="UP001597497"/>
    </source>
</evidence>
<keyword evidence="3" id="KW-1185">Reference proteome</keyword>
<organism evidence="2 3">
    <name type="scientific">Marinicrinis sediminis</name>
    <dbReference type="NCBI Taxonomy" id="1652465"/>
    <lineage>
        <taxon>Bacteria</taxon>
        <taxon>Bacillati</taxon>
        <taxon>Bacillota</taxon>
        <taxon>Bacilli</taxon>
        <taxon>Bacillales</taxon>
        <taxon>Paenibacillaceae</taxon>
    </lineage>
</organism>
<keyword evidence="2" id="KW-0808">Transferase</keyword>
<feature type="domain" description="MobA-like NTP transferase" evidence="1">
    <location>
        <begin position="6"/>
        <end position="154"/>
    </location>
</feature>
<dbReference type="GO" id="GO:0016740">
    <property type="term" value="F:transferase activity"/>
    <property type="evidence" value="ECO:0007669"/>
    <property type="project" value="UniProtKB-KW"/>
</dbReference>
<dbReference type="EMBL" id="JBHUMM010000007">
    <property type="protein sequence ID" value="MFD2671020.1"/>
    <property type="molecule type" value="Genomic_DNA"/>
</dbReference>
<dbReference type="Pfam" id="PF12804">
    <property type="entry name" value="NTP_transf_3"/>
    <property type="match status" value="1"/>
</dbReference>
<protein>
    <submittedName>
        <fullName evidence="2">NTP transferase domain-containing protein</fullName>
    </submittedName>
</protein>
<proteinExistence type="predicted"/>
<dbReference type="Proteomes" id="UP001597497">
    <property type="component" value="Unassembled WGS sequence"/>
</dbReference>
<name>A0ABW5R7H3_9BACL</name>
<reference evidence="3" key="1">
    <citation type="journal article" date="2019" name="Int. J. Syst. Evol. Microbiol.">
        <title>The Global Catalogue of Microorganisms (GCM) 10K type strain sequencing project: providing services to taxonomists for standard genome sequencing and annotation.</title>
        <authorList>
            <consortium name="The Broad Institute Genomics Platform"/>
            <consortium name="The Broad Institute Genome Sequencing Center for Infectious Disease"/>
            <person name="Wu L."/>
            <person name="Ma J."/>
        </authorList>
    </citation>
    <scope>NUCLEOTIDE SEQUENCE [LARGE SCALE GENOMIC DNA]</scope>
    <source>
        <strain evidence="3">KCTC 33676</strain>
    </source>
</reference>
<dbReference type="RefSeq" id="WP_379928437.1">
    <property type="nucleotide sequence ID" value="NZ_JBHUMM010000007.1"/>
</dbReference>
<evidence type="ECO:0000259" key="1">
    <source>
        <dbReference type="Pfam" id="PF12804"/>
    </source>
</evidence>
<dbReference type="InterPro" id="IPR025877">
    <property type="entry name" value="MobA-like_NTP_Trfase"/>
</dbReference>
<comment type="caution">
    <text evidence="2">The sequence shown here is derived from an EMBL/GenBank/DDBJ whole genome shotgun (WGS) entry which is preliminary data.</text>
</comment>